<evidence type="ECO:0000256" key="1">
    <source>
        <dbReference type="ARBA" id="ARBA00007992"/>
    </source>
</evidence>
<dbReference type="EMBL" id="JAJSPL020000002">
    <property type="protein sequence ID" value="KAK7748576.1"/>
    <property type="molecule type" value="Genomic_DNA"/>
</dbReference>
<keyword evidence="3" id="KW-0274">FAD</keyword>
<dbReference type="InterPro" id="IPR036188">
    <property type="entry name" value="FAD/NAD-bd_sf"/>
</dbReference>
<dbReference type="PANTHER" id="PTHR13789:SF147">
    <property type="entry name" value="PUTATIVE (AFU_ORTHOLOGUE AFUA_2G01950)-RELATED"/>
    <property type="match status" value="1"/>
</dbReference>
<evidence type="ECO:0000313" key="9">
    <source>
        <dbReference type="Proteomes" id="UP001320245"/>
    </source>
</evidence>
<evidence type="ECO:0000256" key="2">
    <source>
        <dbReference type="ARBA" id="ARBA00022630"/>
    </source>
</evidence>
<keyword evidence="6" id="KW-0472">Membrane</keyword>
<dbReference type="SUPFAM" id="SSF54373">
    <property type="entry name" value="FAD-linked reductases, C-terminal domain"/>
    <property type="match status" value="1"/>
</dbReference>
<comment type="caution">
    <text evidence="8">The sequence shown here is derived from an EMBL/GenBank/DDBJ whole genome shotgun (WGS) entry which is preliminary data.</text>
</comment>
<feature type="transmembrane region" description="Helical" evidence="6">
    <location>
        <begin position="12"/>
        <end position="31"/>
    </location>
</feature>
<proteinExistence type="inferred from homology"/>
<gene>
    <name evidence="8" type="ORF">SLS53_000596</name>
</gene>
<dbReference type="FunFam" id="3.50.50.60:FF:000115">
    <property type="entry name" value="Salicylate hydroxylase, putative"/>
    <property type="match status" value="1"/>
</dbReference>
<keyword evidence="5" id="KW-0503">Monooxygenase</keyword>
<dbReference type="Proteomes" id="UP001320245">
    <property type="component" value="Unassembled WGS sequence"/>
</dbReference>
<evidence type="ECO:0000256" key="6">
    <source>
        <dbReference type="SAM" id="Phobius"/>
    </source>
</evidence>
<dbReference type="GO" id="GO:0004497">
    <property type="term" value="F:monooxygenase activity"/>
    <property type="evidence" value="ECO:0007669"/>
    <property type="project" value="UniProtKB-KW"/>
</dbReference>
<protein>
    <recommendedName>
        <fullName evidence="7">FAD-binding domain-containing protein</fullName>
    </recommendedName>
</protein>
<dbReference type="Gene3D" id="3.50.50.60">
    <property type="entry name" value="FAD/NAD(P)-binding domain"/>
    <property type="match status" value="1"/>
</dbReference>
<comment type="similarity">
    <text evidence="1">Belongs to the paxM FAD-dependent monooxygenase family.</text>
</comment>
<dbReference type="AlphaFoldDB" id="A0AAN9UK62"/>
<evidence type="ECO:0000259" key="7">
    <source>
        <dbReference type="Pfam" id="PF01494"/>
    </source>
</evidence>
<keyword evidence="6" id="KW-0812">Transmembrane</keyword>
<evidence type="ECO:0000256" key="5">
    <source>
        <dbReference type="ARBA" id="ARBA00023033"/>
    </source>
</evidence>
<name>A0AAN9UK62_9PEZI</name>
<keyword evidence="2" id="KW-0285">Flavoprotein</keyword>
<dbReference type="GO" id="GO:0071949">
    <property type="term" value="F:FAD binding"/>
    <property type="evidence" value="ECO:0007669"/>
    <property type="project" value="InterPro"/>
</dbReference>
<evidence type="ECO:0000256" key="4">
    <source>
        <dbReference type="ARBA" id="ARBA00023002"/>
    </source>
</evidence>
<sequence length="465" mass="51238">MGSQAMGNQFDLKIAIIGAGMGGLGCALALAKKGFTDITVYENASNLGFVGAGIQLAPNMNRILDRLGCWQEIYAEATNVKETSIRQGSTDQELTHVDMPDVEEKYGYPHCTGHRSSLAGGIYNGCKKEAAIQFKFSSQIVSFDSFEPKPTFTVRPRDGEPYKVEADVVLAADGIKSPTRAALLGHLGEPFGEEDTGQACYRIMLEREKMQHDPEMMALLDSDCVVRWIGEKRHIIAYPVANKTIYNLSSAQPDDNFAKGISATYTTKGSKPQMLKVYEDFCPLVQRMLDLVPDGEVCEWKLRQHKPLSTWSVGSVALLGDACHPTLPHLSQGAAMAIEDGAVIAEVLSRVPDVQPLSIHRALKTYEALRKERCTMLVDMAGFSGRQLHLGEGKAREERDRLFREHTKDKKGSVPDKWASPDVQKMIYEHDCVKEAAENFDRLFQKVGVDGEANVVEIPAALTEA</sequence>
<keyword evidence="6" id="KW-1133">Transmembrane helix</keyword>
<dbReference type="Pfam" id="PF01494">
    <property type="entry name" value="FAD_binding_3"/>
    <property type="match status" value="1"/>
</dbReference>
<dbReference type="PRINTS" id="PR00420">
    <property type="entry name" value="RNGMNOXGNASE"/>
</dbReference>
<evidence type="ECO:0000313" key="8">
    <source>
        <dbReference type="EMBL" id="KAK7748576.1"/>
    </source>
</evidence>
<evidence type="ECO:0000256" key="3">
    <source>
        <dbReference type="ARBA" id="ARBA00022827"/>
    </source>
</evidence>
<feature type="domain" description="FAD-binding" evidence="7">
    <location>
        <begin position="12"/>
        <end position="379"/>
    </location>
</feature>
<dbReference type="PANTHER" id="PTHR13789">
    <property type="entry name" value="MONOOXYGENASE"/>
    <property type="match status" value="1"/>
</dbReference>
<reference evidence="8 9" key="1">
    <citation type="journal article" date="2023" name="PLoS ONE">
        <title>Cytospora paraplurivora sp. nov. isolated from orchards with fruit tree decline syndrome in Ontario, Canada.</title>
        <authorList>
            <person name="Ilyukhin E."/>
            <person name="Nguyen H.D.T."/>
            <person name="Castle A.J."/>
            <person name="Ellouze W."/>
        </authorList>
    </citation>
    <scope>NUCLEOTIDE SEQUENCE [LARGE SCALE GENOMIC DNA]</scope>
    <source>
        <strain evidence="8 9">FDS-564</strain>
    </source>
</reference>
<accession>A0AAN9UK62</accession>
<dbReference type="SUPFAM" id="SSF51905">
    <property type="entry name" value="FAD/NAD(P)-binding domain"/>
    <property type="match status" value="1"/>
</dbReference>
<keyword evidence="9" id="KW-1185">Reference proteome</keyword>
<organism evidence="8 9">
    <name type="scientific">Cytospora paraplurivora</name>
    <dbReference type="NCBI Taxonomy" id="2898453"/>
    <lineage>
        <taxon>Eukaryota</taxon>
        <taxon>Fungi</taxon>
        <taxon>Dikarya</taxon>
        <taxon>Ascomycota</taxon>
        <taxon>Pezizomycotina</taxon>
        <taxon>Sordariomycetes</taxon>
        <taxon>Sordariomycetidae</taxon>
        <taxon>Diaporthales</taxon>
        <taxon>Cytosporaceae</taxon>
        <taxon>Cytospora</taxon>
    </lineage>
</organism>
<keyword evidence="4" id="KW-0560">Oxidoreductase</keyword>
<dbReference type="InterPro" id="IPR002938">
    <property type="entry name" value="FAD-bd"/>
</dbReference>
<dbReference type="InterPro" id="IPR050493">
    <property type="entry name" value="FAD-dep_Monooxygenase_BioMet"/>
</dbReference>